<accession>A0A1M6NFR7</accession>
<dbReference type="PANTHER" id="PTHR44591">
    <property type="entry name" value="STRESS RESPONSE REGULATOR PROTEIN 1"/>
    <property type="match status" value="1"/>
</dbReference>
<dbReference type="Gene3D" id="3.40.50.2300">
    <property type="match status" value="1"/>
</dbReference>
<dbReference type="EMBL" id="FQZF01000026">
    <property type="protein sequence ID" value="SHJ94446.1"/>
    <property type="molecule type" value="Genomic_DNA"/>
</dbReference>
<evidence type="ECO:0000256" key="2">
    <source>
        <dbReference type="PROSITE-ProRule" id="PRU00169"/>
    </source>
</evidence>
<dbReference type="OrthoDB" id="9800897at2"/>
<dbReference type="PROSITE" id="PS50110">
    <property type="entry name" value="RESPONSE_REGULATORY"/>
    <property type="match status" value="1"/>
</dbReference>
<dbReference type="SUPFAM" id="SSF52172">
    <property type="entry name" value="CheY-like"/>
    <property type="match status" value="1"/>
</dbReference>
<dbReference type="RefSeq" id="WP_073137605.1">
    <property type="nucleotide sequence ID" value="NZ_FQZF01000026.1"/>
</dbReference>
<keyword evidence="1 2" id="KW-0597">Phosphoprotein</keyword>
<dbReference type="InterPro" id="IPR001789">
    <property type="entry name" value="Sig_transdc_resp-reg_receiver"/>
</dbReference>
<dbReference type="InterPro" id="IPR011006">
    <property type="entry name" value="CheY-like_superfamily"/>
</dbReference>
<dbReference type="GO" id="GO:0000160">
    <property type="term" value="P:phosphorelay signal transduction system"/>
    <property type="evidence" value="ECO:0007669"/>
    <property type="project" value="InterPro"/>
</dbReference>
<dbReference type="SMART" id="SM00448">
    <property type="entry name" value="REC"/>
    <property type="match status" value="1"/>
</dbReference>
<organism evidence="4 5">
    <name type="scientific">Muricoccus roseus</name>
    <dbReference type="NCBI Taxonomy" id="198092"/>
    <lineage>
        <taxon>Bacteria</taxon>
        <taxon>Pseudomonadati</taxon>
        <taxon>Pseudomonadota</taxon>
        <taxon>Alphaproteobacteria</taxon>
        <taxon>Acetobacterales</taxon>
        <taxon>Roseomonadaceae</taxon>
        <taxon>Muricoccus</taxon>
    </lineage>
</organism>
<evidence type="ECO:0000256" key="1">
    <source>
        <dbReference type="ARBA" id="ARBA00022553"/>
    </source>
</evidence>
<protein>
    <submittedName>
        <fullName evidence="4">Response regulator receiver domain-containing protein</fullName>
    </submittedName>
</protein>
<reference evidence="4 5" key="1">
    <citation type="submission" date="2016-11" db="EMBL/GenBank/DDBJ databases">
        <authorList>
            <person name="Jaros S."/>
            <person name="Januszkiewicz K."/>
            <person name="Wedrychowicz H."/>
        </authorList>
    </citation>
    <scope>NUCLEOTIDE SEQUENCE [LARGE SCALE GENOMIC DNA]</scope>
    <source>
        <strain evidence="4 5">DSM 14916</strain>
    </source>
</reference>
<evidence type="ECO:0000259" key="3">
    <source>
        <dbReference type="PROSITE" id="PS50110"/>
    </source>
</evidence>
<dbReference type="InterPro" id="IPR050595">
    <property type="entry name" value="Bact_response_regulator"/>
</dbReference>
<evidence type="ECO:0000313" key="5">
    <source>
        <dbReference type="Proteomes" id="UP000184387"/>
    </source>
</evidence>
<dbReference type="Proteomes" id="UP000184387">
    <property type="component" value="Unassembled WGS sequence"/>
</dbReference>
<sequence>MTGRLILVVDDEVLIALLASEVLTDAGYRVVVAHDGRAALEILRREPPDAVVTDYMMPRLDGLGLALAMRDDPALRHVPVVLTSAVAGDVLERHPGLFFSFLQKPYDLARLLGAVRDAVGAPGAPG</sequence>
<proteinExistence type="predicted"/>
<dbReference type="STRING" id="198092.SAMN02745194_03780"/>
<dbReference type="Pfam" id="PF00072">
    <property type="entry name" value="Response_reg"/>
    <property type="match status" value="1"/>
</dbReference>
<dbReference type="PANTHER" id="PTHR44591:SF3">
    <property type="entry name" value="RESPONSE REGULATORY DOMAIN-CONTAINING PROTEIN"/>
    <property type="match status" value="1"/>
</dbReference>
<dbReference type="AlphaFoldDB" id="A0A1M6NFR7"/>
<name>A0A1M6NFR7_9PROT</name>
<evidence type="ECO:0000313" key="4">
    <source>
        <dbReference type="EMBL" id="SHJ94446.1"/>
    </source>
</evidence>
<keyword evidence="5" id="KW-1185">Reference proteome</keyword>
<feature type="domain" description="Response regulatory" evidence="3">
    <location>
        <begin position="5"/>
        <end position="119"/>
    </location>
</feature>
<gene>
    <name evidence="4" type="ORF">SAMN02745194_03780</name>
</gene>
<feature type="modified residue" description="4-aspartylphosphate" evidence="2">
    <location>
        <position position="54"/>
    </location>
</feature>